<dbReference type="Proteomes" id="UP001285636">
    <property type="component" value="Unassembled WGS sequence"/>
</dbReference>
<dbReference type="RefSeq" id="WP_323468051.1">
    <property type="nucleotide sequence ID" value="NZ_JAWJAY010000722.1"/>
</dbReference>
<proteinExistence type="predicted"/>
<dbReference type="EMBL" id="JAWJAY010000722">
    <property type="protein sequence ID" value="MDV2887960.1"/>
    <property type="molecule type" value="Genomic_DNA"/>
</dbReference>
<evidence type="ECO:0000313" key="2">
    <source>
        <dbReference type="Proteomes" id="UP001285636"/>
    </source>
</evidence>
<comment type="caution">
    <text evidence="1">The sequence shown here is derived from an EMBL/GenBank/DDBJ whole genome shotgun (WGS) entry which is preliminary data.</text>
</comment>
<feature type="non-terminal residue" evidence="1">
    <location>
        <position position="1"/>
    </location>
</feature>
<organism evidence="1 2">
    <name type="scientific">Alkalihalophilus pseudofirmus</name>
    <name type="common">Bacillus pseudofirmus</name>
    <dbReference type="NCBI Taxonomy" id="79885"/>
    <lineage>
        <taxon>Bacteria</taxon>
        <taxon>Bacillati</taxon>
        <taxon>Bacillota</taxon>
        <taxon>Bacilli</taxon>
        <taxon>Bacillales</taxon>
        <taxon>Bacillaceae</taxon>
        <taxon>Alkalihalophilus</taxon>
    </lineage>
</organism>
<evidence type="ECO:0000313" key="1">
    <source>
        <dbReference type="EMBL" id="MDV2887960.1"/>
    </source>
</evidence>
<dbReference type="AlphaFoldDB" id="A0AAJ2NST3"/>
<gene>
    <name evidence="1" type="ORF">RYX45_22595</name>
</gene>
<sequence length="61" mass="6763">IIIIVVSETKLRDLHAKPTAVLTGHHQQESLCHHLPRHLKGEGHGQSAGVLVMVLIRVEKM</sequence>
<reference evidence="1" key="1">
    <citation type="submission" date="2023-10" db="EMBL/GenBank/DDBJ databases">
        <title>Screening of Alkalihalophilus pseudofirmusBZ-TG-HK211 and Its Alleviation of Salt Stress on Rapeseed Growth.</title>
        <authorList>
            <person name="Zhao B."/>
            <person name="Guo T."/>
        </authorList>
    </citation>
    <scope>NUCLEOTIDE SEQUENCE</scope>
    <source>
        <strain evidence="1">BZ-TG-HK211</strain>
    </source>
</reference>
<protein>
    <submittedName>
        <fullName evidence="1">Uncharacterized protein</fullName>
    </submittedName>
</protein>
<accession>A0AAJ2NST3</accession>
<name>A0AAJ2NST3_ALKPS</name>